<dbReference type="InterPro" id="IPR036291">
    <property type="entry name" value="NAD(P)-bd_dom_sf"/>
</dbReference>
<dbReference type="PANTHER" id="PTHR43245:SF55">
    <property type="entry name" value="NAD(P)-BINDING DOMAIN-CONTAINING PROTEIN"/>
    <property type="match status" value="1"/>
</dbReference>
<dbReference type="SUPFAM" id="SSF51735">
    <property type="entry name" value="NAD(P)-binding Rossmann-fold domains"/>
    <property type="match status" value="1"/>
</dbReference>
<dbReference type="CDD" id="cd07007">
    <property type="entry name" value="cupin_CapF-like_C"/>
    <property type="match status" value="1"/>
</dbReference>
<dbReference type="RefSeq" id="WP_087615362.1">
    <property type="nucleotide sequence ID" value="NZ_JAFBEY010000002.1"/>
</dbReference>
<name>A0ABX3ZLN5_9BACL</name>
<comment type="caution">
    <text evidence="3">The sequence shown here is derived from an EMBL/GenBank/DDBJ whole genome shotgun (WGS) entry which is preliminary data.</text>
</comment>
<organism evidence="3 4">
    <name type="scientific">Solibacillus kalamii</name>
    <dbReference type="NCBI Taxonomy" id="1748298"/>
    <lineage>
        <taxon>Bacteria</taxon>
        <taxon>Bacillati</taxon>
        <taxon>Bacillota</taxon>
        <taxon>Bacilli</taxon>
        <taxon>Bacillales</taxon>
        <taxon>Caryophanaceae</taxon>
        <taxon>Solibacillus</taxon>
    </lineage>
</organism>
<dbReference type="InterPro" id="IPR029303">
    <property type="entry name" value="CapF_C"/>
</dbReference>
<accession>A0ABX3ZLN5</accession>
<reference evidence="3 4" key="1">
    <citation type="journal article" date="2017" name="Int. J. Syst. Evol. Microbiol.">
        <title>Solibacillus kalamii sp. nov., isolated from a high-efficiency particulate arrestance filter system used in the International Space Station.</title>
        <authorList>
            <person name="Checinska Sielaff A."/>
            <person name="Kumar R.M."/>
            <person name="Pal D."/>
            <person name="Mayilraj S."/>
            <person name="Venkateswaran K."/>
        </authorList>
    </citation>
    <scope>NUCLEOTIDE SEQUENCE [LARGE SCALE GENOMIC DNA]</scope>
    <source>
        <strain evidence="3 4">ISSFR-015</strain>
    </source>
</reference>
<feature type="domain" description="NAD-dependent epimerase/dehydratase" evidence="1">
    <location>
        <begin position="3"/>
        <end position="186"/>
    </location>
</feature>
<dbReference type="PANTHER" id="PTHR43245">
    <property type="entry name" value="BIFUNCTIONAL POLYMYXIN RESISTANCE PROTEIN ARNA"/>
    <property type="match status" value="1"/>
</dbReference>
<evidence type="ECO:0000259" key="2">
    <source>
        <dbReference type="Pfam" id="PF14667"/>
    </source>
</evidence>
<proteinExistence type="predicted"/>
<dbReference type="Gene3D" id="2.60.120.10">
    <property type="entry name" value="Jelly Rolls"/>
    <property type="match status" value="1"/>
</dbReference>
<dbReference type="InterPro" id="IPR011051">
    <property type="entry name" value="RmlC_Cupin_sf"/>
</dbReference>
<protein>
    <submittedName>
        <fullName evidence="3">Capsular biosynthesis protein</fullName>
    </submittedName>
</protein>
<keyword evidence="4" id="KW-1185">Reference proteome</keyword>
<dbReference type="Gene3D" id="3.40.50.720">
    <property type="entry name" value="NAD(P)-binding Rossmann-like Domain"/>
    <property type="match status" value="1"/>
</dbReference>
<dbReference type="Pfam" id="PF14667">
    <property type="entry name" value="Polysacc_synt_C"/>
    <property type="match status" value="1"/>
</dbReference>
<evidence type="ECO:0000313" key="4">
    <source>
        <dbReference type="Proteomes" id="UP000196594"/>
    </source>
</evidence>
<dbReference type="SUPFAM" id="SSF51182">
    <property type="entry name" value="RmlC-like cupins"/>
    <property type="match status" value="1"/>
</dbReference>
<dbReference type="InterPro" id="IPR014710">
    <property type="entry name" value="RmlC-like_jellyroll"/>
</dbReference>
<dbReference type="InterPro" id="IPR001509">
    <property type="entry name" value="Epimerase_deHydtase"/>
</dbReference>
<evidence type="ECO:0000313" key="3">
    <source>
        <dbReference type="EMBL" id="OUZ40387.1"/>
    </source>
</evidence>
<feature type="domain" description="Capsular polysaccharide assembling protein CapF C-terminal" evidence="2">
    <location>
        <begin position="256"/>
        <end position="365"/>
    </location>
</feature>
<evidence type="ECO:0000259" key="1">
    <source>
        <dbReference type="Pfam" id="PF01370"/>
    </source>
</evidence>
<sequence length="369" mass="41966">MKVLITGSKGFIGKNLIATLQQLDNIEILTFNKNDNREKLDLLTQDCDFVFHLAGVNRPIEEKEYIDGNYGFTSQLINSLTRNNNNCPILFTSSSQAILDNLYGSSKKAAEEEILKYRDVSGAKVLIYRLPNVFGKWSKPNYNSAIATFCYNISRGLPITVSNPNIELMLVYIDDVINEFINALNGNENYIGDICEVPIIHKIKLGAIVDLINSFKNSRQDLSIPDMANPISKKLYSTYLSYLPENDFSYKLNMNIDHRGSFTEFIKTSERGQVSVNISQPGITKGNHWHHTKNEKFLVVSGRGVIRLRRIDTNEVIEYYVSGDKLEVVDIPIGYTHNIENLGCDNMVTIMWANEYFNPNIPDTYYLEV</sequence>
<dbReference type="InterPro" id="IPR050177">
    <property type="entry name" value="Lipid_A_modif_metabolic_enz"/>
</dbReference>
<dbReference type="EMBL" id="NHNT01000001">
    <property type="protein sequence ID" value="OUZ40387.1"/>
    <property type="molecule type" value="Genomic_DNA"/>
</dbReference>
<dbReference type="Pfam" id="PF01370">
    <property type="entry name" value="Epimerase"/>
    <property type="match status" value="1"/>
</dbReference>
<dbReference type="Proteomes" id="UP000196594">
    <property type="component" value="Unassembled WGS sequence"/>
</dbReference>
<gene>
    <name evidence="3" type="ORF">CBM15_00590</name>
</gene>